<proteinExistence type="predicted"/>
<name>V5I6V1_ANOGL</name>
<reference evidence="1" key="1">
    <citation type="submission" date="2013-07" db="EMBL/GenBank/DDBJ databases">
        <title>Midgut Transcriptome Profiling of Anoplphora glabripennis, a Lignocellulose Degrading, Wood-Boring Cerambycid.</title>
        <authorList>
            <person name="Scully E.D."/>
            <person name="Hoover K."/>
            <person name="Carlson J.E."/>
            <person name="Tien M."/>
            <person name="Geib S.M."/>
        </authorList>
    </citation>
    <scope>NUCLEOTIDE SEQUENCE</scope>
</reference>
<evidence type="ECO:0000313" key="1">
    <source>
        <dbReference type="EMBL" id="JAB60921.1"/>
    </source>
</evidence>
<feature type="non-terminal residue" evidence="1">
    <location>
        <position position="198"/>
    </location>
</feature>
<dbReference type="EMBL" id="GALX01007545">
    <property type="protein sequence ID" value="JAB60921.1"/>
    <property type="molecule type" value="Transcribed_RNA"/>
</dbReference>
<dbReference type="AlphaFoldDB" id="V5I6V1"/>
<sequence length="198" mass="23382">SDTKRDVCERYAQALIDKLSFWVQLFHLETNDFAALPLHVRMLAEIFQEKDRFVMPESWEGCKEYLVADTDEPKLPENMDVARLYKMFIEKKRSVFIEKGNPTGNTAAKQALNEQFEECLVYHRNLALELILNKTNLELFSCYRQTPRDLEMNVLKIGIIQKKDNELHFVHRTFAEYFVAESLIEELRLGNQNVDFQR</sequence>
<protein>
    <submittedName>
        <fullName evidence="1">Uncharacterized protein</fullName>
    </submittedName>
</protein>
<feature type="non-terminal residue" evidence="1">
    <location>
        <position position="1"/>
    </location>
</feature>
<organism evidence="1">
    <name type="scientific">Anoplophora glabripennis</name>
    <name type="common">Asian longhorn beetle</name>
    <name type="synonym">Anoplophora nobilis</name>
    <dbReference type="NCBI Taxonomy" id="217634"/>
    <lineage>
        <taxon>Eukaryota</taxon>
        <taxon>Metazoa</taxon>
        <taxon>Ecdysozoa</taxon>
        <taxon>Arthropoda</taxon>
        <taxon>Hexapoda</taxon>
        <taxon>Insecta</taxon>
        <taxon>Pterygota</taxon>
        <taxon>Neoptera</taxon>
        <taxon>Endopterygota</taxon>
        <taxon>Coleoptera</taxon>
        <taxon>Polyphaga</taxon>
        <taxon>Cucujiformia</taxon>
        <taxon>Chrysomeloidea</taxon>
        <taxon>Cerambycidae</taxon>
        <taxon>Lamiinae</taxon>
        <taxon>Lamiini</taxon>
        <taxon>Anoplophora</taxon>
    </lineage>
</organism>
<accession>V5I6V1</accession>